<evidence type="ECO:0008006" key="3">
    <source>
        <dbReference type="Google" id="ProtNLM"/>
    </source>
</evidence>
<dbReference type="RefSeq" id="WP_072869506.1">
    <property type="nucleotide sequence ID" value="NZ_FQZM01000025.1"/>
</dbReference>
<reference evidence="2" key="1">
    <citation type="submission" date="2016-11" db="EMBL/GenBank/DDBJ databases">
        <authorList>
            <person name="Varghese N."/>
            <person name="Submissions S."/>
        </authorList>
    </citation>
    <scope>NUCLEOTIDE SEQUENCE [LARGE SCALE GENOMIC DNA]</scope>
    <source>
        <strain evidence="2">DSM 16057</strain>
    </source>
</reference>
<gene>
    <name evidence="1" type="ORF">SAMN02745219_02127</name>
</gene>
<proteinExistence type="predicted"/>
<organism evidence="1 2">
    <name type="scientific">Desulfofundulus thermosubterraneus DSM 16057</name>
    <dbReference type="NCBI Taxonomy" id="1121432"/>
    <lineage>
        <taxon>Bacteria</taxon>
        <taxon>Bacillati</taxon>
        <taxon>Bacillota</taxon>
        <taxon>Clostridia</taxon>
        <taxon>Eubacteriales</taxon>
        <taxon>Peptococcaceae</taxon>
        <taxon>Desulfofundulus</taxon>
    </lineage>
</organism>
<name>A0A1M6HW34_9FIRM</name>
<protein>
    <recommendedName>
        <fullName evidence="3">Thioredoxin domain-containing protein</fullName>
    </recommendedName>
</protein>
<dbReference type="EMBL" id="FQZM01000025">
    <property type="protein sequence ID" value="SHJ26391.1"/>
    <property type="molecule type" value="Genomic_DNA"/>
</dbReference>
<sequence>MSKVSIEAFLSVPPCSGGIALSRLLEGIQREFGEKVAITIHRGPTPRLEELKISATPAIIVGDLVRIMGVCPDRETVVAALRECGMI</sequence>
<dbReference type="AlphaFoldDB" id="A0A1M6HW34"/>
<dbReference type="OrthoDB" id="1808300at2"/>
<evidence type="ECO:0000313" key="1">
    <source>
        <dbReference type="EMBL" id="SHJ26391.1"/>
    </source>
</evidence>
<evidence type="ECO:0000313" key="2">
    <source>
        <dbReference type="Proteomes" id="UP000184529"/>
    </source>
</evidence>
<accession>A0A1M6HW34</accession>
<keyword evidence="2" id="KW-1185">Reference proteome</keyword>
<dbReference type="Proteomes" id="UP000184529">
    <property type="component" value="Unassembled WGS sequence"/>
</dbReference>
<dbReference type="STRING" id="1121432.SAMN02745219_02127"/>